<feature type="transmembrane region" description="Helical" evidence="9">
    <location>
        <begin position="125"/>
        <end position="146"/>
    </location>
</feature>
<evidence type="ECO:0000256" key="7">
    <source>
        <dbReference type="ARBA" id="ARBA00023136"/>
    </source>
</evidence>
<keyword evidence="5 9" id="KW-0812">Transmembrane</keyword>
<comment type="subcellular location">
    <subcellularLocation>
        <location evidence="1 9">Cell membrane</location>
        <topology evidence="1 9">Multi-pass membrane protein</topology>
    </subcellularLocation>
</comment>
<dbReference type="PROSITE" id="PS50263">
    <property type="entry name" value="CN_HYDROLASE"/>
    <property type="match status" value="1"/>
</dbReference>
<reference evidence="11" key="1">
    <citation type="submission" date="2020-10" db="EMBL/GenBank/DDBJ databases">
        <authorList>
            <person name="Gilroy R."/>
        </authorList>
    </citation>
    <scope>NUCLEOTIDE SEQUENCE</scope>
    <source>
        <strain evidence="11">14700</strain>
    </source>
</reference>
<evidence type="ECO:0000256" key="2">
    <source>
        <dbReference type="ARBA" id="ARBA00010065"/>
    </source>
</evidence>
<keyword evidence="4 9" id="KW-0808">Transferase</keyword>
<keyword evidence="7 9" id="KW-0472">Membrane</keyword>
<dbReference type="EC" id="2.3.1.269" evidence="9"/>
<dbReference type="InterPro" id="IPR045378">
    <property type="entry name" value="LNT_N"/>
</dbReference>
<proteinExistence type="inferred from homology"/>
<evidence type="ECO:0000259" key="10">
    <source>
        <dbReference type="PROSITE" id="PS50263"/>
    </source>
</evidence>
<evidence type="ECO:0000256" key="9">
    <source>
        <dbReference type="HAMAP-Rule" id="MF_01148"/>
    </source>
</evidence>
<feature type="transmembrane region" description="Helical" evidence="9">
    <location>
        <begin position="491"/>
        <end position="513"/>
    </location>
</feature>
<comment type="pathway">
    <text evidence="9">Protein modification; lipoprotein biosynthesis (N-acyl transfer).</text>
</comment>
<feature type="transmembrane region" description="Helical" evidence="9">
    <location>
        <begin position="167"/>
        <end position="187"/>
    </location>
</feature>
<feature type="transmembrane region" description="Helical" evidence="9">
    <location>
        <begin position="6"/>
        <end position="22"/>
    </location>
</feature>
<protein>
    <recommendedName>
        <fullName evidence="9">Apolipoprotein N-acyltransferase</fullName>
        <shortName evidence="9">ALP N-acyltransferase</shortName>
        <ecNumber evidence="9">2.3.1.269</ecNumber>
    </recommendedName>
</protein>
<feature type="transmembrane region" description="Helical" evidence="9">
    <location>
        <begin position="86"/>
        <end position="105"/>
    </location>
</feature>
<dbReference type="Proteomes" id="UP000810292">
    <property type="component" value="Unassembled WGS sequence"/>
</dbReference>
<dbReference type="InterPro" id="IPR003010">
    <property type="entry name" value="C-N_Hydrolase"/>
</dbReference>
<evidence type="ECO:0000256" key="8">
    <source>
        <dbReference type="ARBA" id="ARBA00023315"/>
    </source>
</evidence>
<comment type="function">
    <text evidence="9">Catalyzes the phospholipid dependent N-acylation of the N-terminal cysteine of apolipoprotein, the last step in lipoprotein maturation.</text>
</comment>
<dbReference type="GO" id="GO:0042158">
    <property type="term" value="P:lipoprotein biosynthetic process"/>
    <property type="evidence" value="ECO:0007669"/>
    <property type="project" value="UniProtKB-UniRule"/>
</dbReference>
<dbReference type="GO" id="GO:0005886">
    <property type="term" value="C:plasma membrane"/>
    <property type="evidence" value="ECO:0007669"/>
    <property type="project" value="UniProtKB-SubCell"/>
</dbReference>
<evidence type="ECO:0000256" key="1">
    <source>
        <dbReference type="ARBA" id="ARBA00004651"/>
    </source>
</evidence>
<accession>A0A9D9IB43</accession>
<dbReference type="CDD" id="cd07571">
    <property type="entry name" value="ALP_N-acyl_transferase"/>
    <property type="match status" value="1"/>
</dbReference>
<sequence>MSERGIPFIALIAFIPVFAVIRNASWKVVWAYGFLYEFVFYITFAYWLKGFHALAIILIPFIKGFEMILCFLALKAADSFFKRFGYFFQAIIWVAYAYLSESWFAGFPYGNIAYALYNFRPFVQIADITGIWGIAFLAILPQPFLGRYLCDWVRGNSGKFVPYLKENIIFVIFYIVLIVADLIYGGVRISEWRGKEPDRVWDVVAVQHNHDSWKGGYTTYLHNFNNLRRFTLEAMAETEPDAVIWSETAFVPSVAWHTAYSVEGSGYEQTAALVDSFVSFATGLGVPLVTGNPEGVILDPSLPPILEDGSTNRMDYNTVILFDEGEIKETYRKQHLVPFTEYFPYEEELPWLYNLLLANDYNWWLQGTEPVVFNSDGVKFSTPICFEDVFGYLSAEFVANGADLIVNMSNDNWSKRVSAEMQHAAMGSMRAIETRKAVIRGTNSGITCLITPDGKMHDEMVPFEMGWKLYHVPVYMHESNPDTFYVRHIDLFAHIAVYASYGILIIGAVMKLVSVIRKKVNK</sequence>
<dbReference type="InterPro" id="IPR004563">
    <property type="entry name" value="Apolipo_AcylTrfase"/>
</dbReference>
<comment type="caution">
    <text evidence="11">The sequence shown here is derived from an EMBL/GenBank/DDBJ whole genome shotgun (WGS) entry which is preliminary data.</text>
</comment>
<evidence type="ECO:0000313" key="12">
    <source>
        <dbReference type="Proteomes" id="UP000810292"/>
    </source>
</evidence>
<evidence type="ECO:0000256" key="4">
    <source>
        <dbReference type="ARBA" id="ARBA00022679"/>
    </source>
</evidence>
<feature type="domain" description="CN hydrolase" evidence="10">
    <location>
        <begin position="201"/>
        <end position="476"/>
    </location>
</feature>
<keyword evidence="3 9" id="KW-1003">Cell membrane</keyword>
<dbReference type="Pfam" id="PF20154">
    <property type="entry name" value="LNT_N"/>
    <property type="match status" value="1"/>
</dbReference>
<name>A0A9D9IB43_9SPIO</name>
<keyword evidence="6 9" id="KW-1133">Transmembrane helix</keyword>
<dbReference type="PANTHER" id="PTHR38686:SF1">
    <property type="entry name" value="APOLIPOPROTEIN N-ACYLTRANSFERASE"/>
    <property type="match status" value="1"/>
</dbReference>
<dbReference type="GO" id="GO:0016410">
    <property type="term" value="F:N-acyltransferase activity"/>
    <property type="evidence" value="ECO:0007669"/>
    <property type="project" value="UniProtKB-UniRule"/>
</dbReference>
<evidence type="ECO:0000256" key="6">
    <source>
        <dbReference type="ARBA" id="ARBA00022989"/>
    </source>
</evidence>
<dbReference type="Pfam" id="PF00795">
    <property type="entry name" value="CN_hydrolase"/>
    <property type="match status" value="1"/>
</dbReference>
<evidence type="ECO:0000256" key="3">
    <source>
        <dbReference type="ARBA" id="ARBA00022475"/>
    </source>
</evidence>
<dbReference type="Gene3D" id="3.60.110.10">
    <property type="entry name" value="Carbon-nitrogen hydrolase"/>
    <property type="match status" value="1"/>
</dbReference>
<evidence type="ECO:0000256" key="5">
    <source>
        <dbReference type="ARBA" id="ARBA00022692"/>
    </source>
</evidence>
<dbReference type="HAMAP" id="MF_01148">
    <property type="entry name" value="Lnt"/>
    <property type="match status" value="1"/>
</dbReference>
<keyword evidence="8 9" id="KW-0012">Acyltransferase</keyword>
<feature type="transmembrane region" description="Helical" evidence="9">
    <location>
        <begin position="54"/>
        <end position="74"/>
    </location>
</feature>
<comment type="similarity">
    <text evidence="2 9">Belongs to the CN hydrolase family. Apolipoprotein N-acyltransferase subfamily.</text>
</comment>
<dbReference type="InterPro" id="IPR036526">
    <property type="entry name" value="C-N_Hydrolase_sf"/>
</dbReference>
<dbReference type="SUPFAM" id="SSF56317">
    <property type="entry name" value="Carbon-nitrogen hydrolase"/>
    <property type="match status" value="1"/>
</dbReference>
<dbReference type="EMBL" id="JADIMF010000026">
    <property type="protein sequence ID" value="MBO8468508.1"/>
    <property type="molecule type" value="Genomic_DNA"/>
</dbReference>
<dbReference type="PANTHER" id="PTHR38686">
    <property type="entry name" value="APOLIPOPROTEIN N-ACYLTRANSFERASE"/>
    <property type="match status" value="1"/>
</dbReference>
<dbReference type="AlphaFoldDB" id="A0A9D9IB43"/>
<dbReference type="NCBIfam" id="TIGR00546">
    <property type="entry name" value="lnt"/>
    <property type="match status" value="1"/>
</dbReference>
<reference evidence="11" key="2">
    <citation type="journal article" date="2021" name="PeerJ">
        <title>Extensive microbial diversity within the chicken gut microbiome revealed by metagenomics and culture.</title>
        <authorList>
            <person name="Gilroy R."/>
            <person name="Ravi A."/>
            <person name="Getino M."/>
            <person name="Pursley I."/>
            <person name="Horton D.L."/>
            <person name="Alikhan N.F."/>
            <person name="Baker D."/>
            <person name="Gharbi K."/>
            <person name="Hall N."/>
            <person name="Watson M."/>
            <person name="Adriaenssens E.M."/>
            <person name="Foster-Nyarko E."/>
            <person name="Jarju S."/>
            <person name="Secka A."/>
            <person name="Antonio M."/>
            <person name="Oren A."/>
            <person name="Chaudhuri R.R."/>
            <person name="La Ragione R."/>
            <person name="Hildebrand F."/>
            <person name="Pallen M.J."/>
        </authorList>
    </citation>
    <scope>NUCLEOTIDE SEQUENCE</scope>
    <source>
        <strain evidence="11">14700</strain>
    </source>
</reference>
<comment type="catalytic activity">
    <reaction evidence="9">
        <text>N-terminal S-1,2-diacyl-sn-glyceryl-L-cysteinyl-[lipoprotein] + a glycerophospholipid = N-acyl-S-1,2-diacyl-sn-glyceryl-L-cysteinyl-[lipoprotein] + a 2-acyl-sn-glycero-3-phospholipid + H(+)</text>
        <dbReference type="Rhea" id="RHEA:48228"/>
        <dbReference type="Rhea" id="RHEA-COMP:14681"/>
        <dbReference type="Rhea" id="RHEA-COMP:14684"/>
        <dbReference type="ChEBI" id="CHEBI:15378"/>
        <dbReference type="ChEBI" id="CHEBI:136912"/>
        <dbReference type="ChEBI" id="CHEBI:140656"/>
        <dbReference type="ChEBI" id="CHEBI:140657"/>
        <dbReference type="ChEBI" id="CHEBI:140660"/>
        <dbReference type="EC" id="2.3.1.269"/>
    </reaction>
</comment>
<feature type="transmembrane region" description="Helical" evidence="9">
    <location>
        <begin position="29"/>
        <end position="48"/>
    </location>
</feature>
<gene>
    <name evidence="9 11" type="primary">lnt</name>
    <name evidence="11" type="ORF">IAA72_01830</name>
</gene>
<organism evidence="11 12">
    <name type="scientific">Candidatus Ornithospirochaeta stercoravium</name>
    <dbReference type="NCBI Taxonomy" id="2840897"/>
    <lineage>
        <taxon>Bacteria</taxon>
        <taxon>Pseudomonadati</taxon>
        <taxon>Spirochaetota</taxon>
        <taxon>Spirochaetia</taxon>
        <taxon>Spirochaetales</taxon>
        <taxon>Spirochaetaceae</taxon>
        <taxon>Spirochaetaceae incertae sedis</taxon>
        <taxon>Candidatus Ornithospirochaeta</taxon>
    </lineage>
</organism>
<evidence type="ECO:0000313" key="11">
    <source>
        <dbReference type="EMBL" id="MBO8468508.1"/>
    </source>
</evidence>